<dbReference type="EC" id="3.5.1.98" evidence="3"/>
<protein>
    <recommendedName>
        <fullName evidence="3">histone deacetylase</fullName>
        <ecNumber evidence="3">3.5.1.98</ecNumber>
    </recommendedName>
</protein>
<dbReference type="PRINTS" id="PR01270">
    <property type="entry name" value="HDASUPER"/>
</dbReference>
<evidence type="ECO:0000259" key="10">
    <source>
        <dbReference type="Pfam" id="PF00850"/>
    </source>
</evidence>
<dbReference type="EMBL" id="JATAAI010000006">
    <property type="protein sequence ID" value="KAK1744890.1"/>
    <property type="molecule type" value="Genomic_DNA"/>
</dbReference>
<keyword evidence="9" id="KW-0539">Nucleus</keyword>
<dbReference type="InterPro" id="IPR023801">
    <property type="entry name" value="His_deacetylse_dom"/>
</dbReference>
<dbReference type="InterPro" id="IPR023696">
    <property type="entry name" value="Ureohydrolase_dom_sf"/>
</dbReference>
<name>A0AAD8YGY0_9STRA</name>
<keyword evidence="4" id="KW-0678">Repressor</keyword>
<accession>A0AAD8YGY0</accession>
<evidence type="ECO:0000256" key="8">
    <source>
        <dbReference type="ARBA" id="ARBA00023163"/>
    </source>
</evidence>
<evidence type="ECO:0000256" key="1">
    <source>
        <dbReference type="ARBA" id="ARBA00004123"/>
    </source>
</evidence>
<evidence type="ECO:0000256" key="3">
    <source>
        <dbReference type="ARBA" id="ARBA00012111"/>
    </source>
</evidence>
<dbReference type="PANTHER" id="PTHR10625">
    <property type="entry name" value="HISTONE DEACETYLASE HDAC1-RELATED"/>
    <property type="match status" value="1"/>
</dbReference>
<keyword evidence="12" id="KW-1185">Reference proteome</keyword>
<feature type="domain" description="Histone deacetylase" evidence="10">
    <location>
        <begin position="111"/>
        <end position="236"/>
    </location>
</feature>
<sequence length="308" mass="33924">MCLEEEDYLRVHLPGYMQILNRTSCCCNDRLDDEAEQYKSIYLTNDTVEMAKLAASSLCRLVDDVVRDKYDNGFAVIRPPGHHAEPGYAGGYCFINNVAVAASYAIERLLIHRFDNGNFFPFSKDAGPRIAGNGDGEGRNVNVGWNDKRMGDDEYLVVFEKLLMPIATEFDPDLVLVSAGFDAAKGDMGDCNVTPECFSRLTRQLKTLAGGKVVCALEGGYVRSILCKCVESVVLALLDGASDDKFKDETKSFYKNLGDKEMLDCIDSSAAKSIRETILCTLNTGNASKSRVNNVQTAGNGYEQCKFK</sequence>
<keyword evidence="8" id="KW-0804">Transcription</keyword>
<comment type="similarity">
    <text evidence="2">Belongs to the histone deacetylase family. HD type 2 subfamily.</text>
</comment>
<dbReference type="Gene3D" id="3.40.800.20">
    <property type="entry name" value="Histone deacetylase domain"/>
    <property type="match status" value="2"/>
</dbReference>
<reference evidence="11" key="1">
    <citation type="submission" date="2023-06" db="EMBL/GenBank/DDBJ databases">
        <title>Survivors Of The Sea: Transcriptome response of Skeletonema marinoi to long-term dormancy.</title>
        <authorList>
            <person name="Pinder M.I.M."/>
            <person name="Kourtchenko O."/>
            <person name="Robertson E.K."/>
            <person name="Larsson T."/>
            <person name="Maumus F."/>
            <person name="Osuna-Cruz C.M."/>
            <person name="Vancaester E."/>
            <person name="Stenow R."/>
            <person name="Vandepoele K."/>
            <person name="Ploug H."/>
            <person name="Bruchert V."/>
            <person name="Godhe A."/>
            <person name="Topel M."/>
        </authorList>
    </citation>
    <scope>NUCLEOTIDE SEQUENCE</scope>
    <source>
        <strain evidence="11">R05AC</strain>
    </source>
</reference>
<evidence type="ECO:0000256" key="5">
    <source>
        <dbReference type="ARBA" id="ARBA00022801"/>
    </source>
</evidence>
<proteinExistence type="inferred from homology"/>
<dbReference type="PANTHER" id="PTHR10625:SF5">
    <property type="entry name" value="HISTONE DEACETYLASE"/>
    <property type="match status" value="1"/>
</dbReference>
<dbReference type="Proteomes" id="UP001224775">
    <property type="component" value="Unassembled WGS sequence"/>
</dbReference>
<evidence type="ECO:0000256" key="4">
    <source>
        <dbReference type="ARBA" id="ARBA00022491"/>
    </source>
</evidence>
<evidence type="ECO:0000256" key="6">
    <source>
        <dbReference type="ARBA" id="ARBA00022853"/>
    </source>
</evidence>
<evidence type="ECO:0000256" key="2">
    <source>
        <dbReference type="ARBA" id="ARBA00007738"/>
    </source>
</evidence>
<comment type="subcellular location">
    <subcellularLocation>
        <location evidence="1">Nucleus</location>
    </subcellularLocation>
</comment>
<comment type="caution">
    <text evidence="11">The sequence shown here is derived from an EMBL/GenBank/DDBJ whole genome shotgun (WGS) entry which is preliminary data.</text>
</comment>
<gene>
    <name evidence="11" type="ORF">QTG54_004181</name>
</gene>
<dbReference type="GO" id="GO:0000118">
    <property type="term" value="C:histone deacetylase complex"/>
    <property type="evidence" value="ECO:0007669"/>
    <property type="project" value="TreeGrafter"/>
</dbReference>
<feature type="domain" description="Histone deacetylase" evidence="10">
    <location>
        <begin position="4"/>
        <end position="107"/>
    </location>
</feature>
<evidence type="ECO:0000313" key="11">
    <source>
        <dbReference type="EMBL" id="KAK1744890.1"/>
    </source>
</evidence>
<dbReference type="InterPro" id="IPR000286">
    <property type="entry name" value="HDACs"/>
</dbReference>
<dbReference type="GO" id="GO:0040029">
    <property type="term" value="P:epigenetic regulation of gene expression"/>
    <property type="evidence" value="ECO:0007669"/>
    <property type="project" value="TreeGrafter"/>
</dbReference>
<dbReference type="AlphaFoldDB" id="A0AAD8YGY0"/>
<dbReference type="InterPro" id="IPR037138">
    <property type="entry name" value="His_deacetylse_dom_sf"/>
</dbReference>
<evidence type="ECO:0000256" key="9">
    <source>
        <dbReference type="ARBA" id="ARBA00023242"/>
    </source>
</evidence>
<evidence type="ECO:0000256" key="7">
    <source>
        <dbReference type="ARBA" id="ARBA00023015"/>
    </source>
</evidence>
<keyword evidence="6" id="KW-0156">Chromatin regulator</keyword>
<keyword evidence="7" id="KW-0805">Transcription regulation</keyword>
<evidence type="ECO:0000313" key="12">
    <source>
        <dbReference type="Proteomes" id="UP001224775"/>
    </source>
</evidence>
<keyword evidence="5 11" id="KW-0378">Hydrolase</keyword>
<dbReference type="Pfam" id="PF00850">
    <property type="entry name" value="Hist_deacetyl"/>
    <property type="match status" value="2"/>
</dbReference>
<organism evidence="11 12">
    <name type="scientific">Skeletonema marinoi</name>
    <dbReference type="NCBI Taxonomy" id="267567"/>
    <lineage>
        <taxon>Eukaryota</taxon>
        <taxon>Sar</taxon>
        <taxon>Stramenopiles</taxon>
        <taxon>Ochrophyta</taxon>
        <taxon>Bacillariophyta</taxon>
        <taxon>Coscinodiscophyceae</taxon>
        <taxon>Thalassiosirophycidae</taxon>
        <taxon>Thalassiosirales</taxon>
        <taxon>Skeletonemataceae</taxon>
        <taxon>Skeletonema</taxon>
        <taxon>Skeletonema marinoi-dohrnii complex</taxon>
    </lineage>
</organism>
<dbReference type="GO" id="GO:0141221">
    <property type="term" value="F:histone deacetylase activity, hydrolytic mechanism"/>
    <property type="evidence" value="ECO:0007669"/>
    <property type="project" value="UniProtKB-EC"/>
</dbReference>
<dbReference type="SUPFAM" id="SSF52768">
    <property type="entry name" value="Arginase/deacetylase"/>
    <property type="match status" value="1"/>
</dbReference>